<keyword evidence="2" id="KW-0238">DNA-binding</keyword>
<proteinExistence type="predicted"/>
<dbReference type="SUPFAM" id="SSF54277">
    <property type="entry name" value="CAD &amp; PB1 domains"/>
    <property type="match status" value="1"/>
</dbReference>
<feature type="region of interest" description="Disordered" evidence="5">
    <location>
        <begin position="390"/>
        <end position="439"/>
    </location>
</feature>
<dbReference type="InterPro" id="IPR000270">
    <property type="entry name" value="PB1_dom"/>
</dbReference>
<keyword evidence="4" id="KW-0539">Nucleus</keyword>
<name>A0A9R1APP6_TRITD</name>
<evidence type="ECO:0000256" key="3">
    <source>
        <dbReference type="ARBA" id="ARBA00023163"/>
    </source>
</evidence>
<dbReference type="PANTHER" id="PTHR32002">
    <property type="entry name" value="PROTEIN NLP8"/>
    <property type="match status" value="1"/>
</dbReference>
<sequence>MFNSASYKDALPEILEVLRAACVTHKLPLAQTWVTCAQQGKRGSRHSDENYRHCISTIDAACYVNDPQMQNFHESCSDHHLLHEQGVVGKAFTTNQPCFLPDIGSSTKMEYPLSHHAKIFNLKGAVAIRLRCTRTGTADFVLEFFLPTDCEALEEQKAVLDSLSGTMRSACRTLRVVTDKEMADEAMLEVNELNSFGPQGKNKVEELSFGDQATEHREEASWTSLAGTSKESDLAELSIHGMLSPVGQGLSPAGAQTSAQGSKGKRRTKTEKTVSLPVLRQYFAGSLKDAARSLGVCPTTLKRICRQHGINRWPSRKIKKVDHSLRKLQQIIDSVHGGETAFQLNTLYKDLTNTSVSSDNNLSGSVTVPPHKQSNLTDFEGHRHHRLSSIVPSTSHSHSSCSQSSDSSPSSCSGGSTKHPPQAGVDFLMSGNPVNHSPVQTLQTENASIRGHFPVQEAPDLLHNLNQQALGGQHSSRSPSPPKQNADAGMRIKATFGSEKVRFRLKPECSFQELKQEMARRLSIVDTSFLIVKYLDDDLEWVLMTCDADLQECLHVYKLANLQTVKISVHLAPIPEARVTIGHTGLS</sequence>
<dbReference type="Gene3D" id="3.10.20.90">
    <property type="entry name" value="Phosphatidylinositol 3-kinase Catalytic Subunit, Chain A, domain 1"/>
    <property type="match status" value="1"/>
</dbReference>
<dbReference type="Pfam" id="PF22922">
    <property type="entry name" value="GAF_NLP"/>
    <property type="match status" value="1"/>
</dbReference>
<feature type="compositionally biased region" description="Low complexity" evidence="5">
    <location>
        <begin position="390"/>
        <end position="417"/>
    </location>
</feature>
<dbReference type="PROSITE" id="PS51519">
    <property type="entry name" value="RWP_RK"/>
    <property type="match status" value="1"/>
</dbReference>
<evidence type="ECO:0000256" key="1">
    <source>
        <dbReference type="ARBA" id="ARBA00023015"/>
    </source>
</evidence>
<keyword evidence="1" id="KW-0805">Transcription regulation</keyword>
<dbReference type="Gramene" id="TRITD5Bv1G182690.4">
    <property type="protein sequence ID" value="TRITD5Bv1G182690.4"/>
    <property type="gene ID" value="TRITD5Bv1G182690"/>
</dbReference>
<dbReference type="GO" id="GO:0003700">
    <property type="term" value="F:DNA-binding transcription factor activity"/>
    <property type="evidence" value="ECO:0007669"/>
    <property type="project" value="InterPro"/>
</dbReference>
<protein>
    <submittedName>
        <fullName evidence="8">Uncharacterized protein</fullName>
    </submittedName>
</protein>
<evidence type="ECO:0000313" key="9">
    <source>
        <dbReference type="Proteomes" id="UP000324705"/>
    </source>
</evidence>
<reference evidence="8 9" key="1">
    <citation type="submission" date="2017-09" db="EMBL/GenBank/DDBJ databases">
        <authorList>
            <consortium name="International Durum Wheat Genome Sequencing Consortium (IDWGSC)"/>
            <person name="Milanesi L."/>
        </authorList>
    </citation>
    <scope>NUCLEOTIDE SEQUENCE [LARGE SCALE GENOMIC DNA]</scope>
    <source>
        <strain evidence="9">cv. Svevo</strain>
    </source>
</reference>
<keyword evidence="3" id="KW-0804">Transcription</keyword>
<dbReference type="PANTHER" id="PTHR32002:SF79">
    <property type="entry name" value="OS09G0549450 PROTEIN"/>
    <property type="match status" value="1"/>
</dbReference>
<dbReference type="InterPro" id="IPR045012">
    <property type="entry name" value="NLP"/>
</dbReference>
<dbReference type="InterPro" id="IPR034891">
    <property type="entry name" value="PB1_NLP"/>
</dbReference>
<dbReference type="EMBL" id="LT934120">
    <property type="protein sequence ID" value="VAI35563.1"/>
    <property type="molecule type" value="Genomic_DNA"/>
</dbReference>
<feature type="domain" description="PB1" evidence="7">
    <location>
        <begin position="489"/>
        <end position="572"/>
    </location>
</feature>
<dbReference type="AlphaFoldDB" id="A0A9R1APP6"/>
<keyword evidence="9" id="KW-1185">Reference proteome</keyword>
<feature type="domain" description="RWP-RK" evidence="6">
    <location>
        <begin position="260"/>
        <end position="341"/>
    </location>
</feature>
<dbReference type="Pfam" id="PF00564">
    <property type="entry name" value="PB1"/>
    <property type="match status" value="1"/>
</dbReference>
<dbReference type="InterPro" id="IPR053793">
    <property type="entry name" value="PB1-like"/>
</dbReference>
<organism evidence="8 9">
    <name type="scientific">Triticum turgidum subsp. durum</name>
    <name type="common">Durum wheat</name>
    <name type="synonym">Triticum durum</name>
    <dbReference type="NCBI Taxonomy" id="4567"/>
    <lineage>
        <taxon>Eukaryota</taxon>
        <taxon>Viridiplantae</taxon>
        <taxon>Streptophyta</taxon>
        <taxon>Embryophyta</taxon>
        <taxon>Tracheophyta</taxon>
        <taxon>Spermatophyta</taxon>
        <taxon>Magnoliopsida</taxon>
        <taxon>Liliopsida</taxon>
        <taxon>Poales</taxon>
        <taxon>Poaceae</taxon>
        <taxon>BOP clade</taxon>
        <taxon>Pooideae</taxon>
        <taxon>Triticodae</taxon>
        <taxon>Triticeae</taxon>
        <taxon>Triticinae</taxon>
        <taxon>Triticum</taxon>
    </lineage>
</organism>
<dbReference type="SMART" id="SM00666">
    <property type="entry name" value="PB1"/>
    <property type="match status" value="1"/>
</dbReference>
<dbReference type="Pfam" id="PF02042">
    <property type="entry name" value="RWP-RK"/>
    <property type="match status" value="1"/>
</dbReference>
<dbReference type="CDD" id="cd06407">
    <property type="entry name" value="PB1_NLP"/>
    <property type="match status" value="1"/>
</dbReference>
<dbReference type="GO" id="GO:0003677">
    <property type="term" value="F:DNA binding"/>
    <property type="evidence" value="ECO:0007669"/>
    <property type="project" value="UniProtKB-KW"/>
</dbReference>
<evidence type="ECO:0000256" key="5">
    <source>
        <dbReference type="SAM" id="MobiDB-lite"/>
    </source>
</evidence>
<evidence type="ECO:0000313" key="8">
    <source>
        <dbReference type="EMBL" id="VAI35563.1"/>
    </source>
</evidence>
<feature type="region of interest" description="Disordered" evidence="5">
    <location>
        <begin position="246"/>
        <end position="271"/>
    </location>
</feature>
<dbReference type="InterPro" id="IPR055081">
    <property type="entry name" value="NLP1-9_GAF"/>
</dbReference>
<evidence type="ECO:0000256" key="2">
    <source>
        <dbReference type="ARBA" id="ARBA00023125"/>
    </source>
</evidence>
<accession>A0A9R1APP6</accession>
<gene>
    <name evidence="8" type="ORF">TRITD_5Bv1G182690</name>
</gene>
<evidence type="ECO:0000259" key="7">
    <source>
        <dbReference type="PROSITE" id="PS51745"/>
    </source>
</evidence>
<evidence type="ECO:0000259" key="6">
    <source>
        <dbReference type="PROSITE" id="PS51519"/>
    </source>
</evidence>
<dbReference type="Proteomes" id="UP000324705">
    <property type="component" value="Chromosome 5B"/>
</dbReference>
<evidence type="ECO:0000256" key="4">
    <source>
        <dbReference type="ARBA" id="ARBA00023242"/>
    </source>
</evidence>
<dbReference type="InterPro" id="IPR003035">
    <property type="entry name" value="RWP-RK_dom"/>
</dbReference>
<dbReference type="PROSITE" id="PS51745">
    <property type="entry name" value="PB1"/>
    <property type="match status" value="1"/>
</dbReference>